<evidence type="ECO:0000259" key="3">
    <source>
        <dbReference type="PROSITE" id="PS50885"/>
    </source>
</evidence>
<dbReference type="PROSITE" id="PS50883">
    <property type="entry name" value="EAL"/>
    <property type="match status" value="1"/>
</dbReference>
<dbReference type="Proteomes" id="UP000018211">
    <property type="component" value="Unassembled WGS sequence"/>
</dbReference>
<feature type="transmembrane region" description="Helical" evidence="1">
    <location>
        <begin position="256"/>
        <end position="280"/>
    </location>
</feature>
<evidence type="ECO:0000256" key="1">
    <source>
        <dbReference type="SAM" id="Phobius"/>
    </source>
</evidence>
<dbReference type="InterPro" id="IPR003660">
    <property type="entry name" value="HAMP_dom"/>
</dbReference>
<dbReference type="InterPro" id="IPR000160">
    <property type="entry name" value="GGDEF_dom"/>
</dbReference>
<feature type="domain" description="HAMP" evidence="3">
    <location>
        <begin position="281"/>
        <end position="333"/>
    </location>
</feature>
<protein>
    <submittedName>
        <fullName evidence="5">Biofilm architecture maintenance protein mbaA</fullName>
    </submittedName>
</protein>
<proteinExistence type="predicted"/>
<evidence type="ECO:0000259" key="4">
    <source>
        <dbReference type="PROSITE" id="PS50887"/>
    </source>
</evidence>
<reference evidence="5 6" key="1">
    <citation type="journal article" date="2013" name="ISME J.">
        <title>Comparative genomics of pathogenic lineages of Vibrio nigripulchritudo identifies virulence-associated traits.</title>
        <authorList>
            <person name="Goudenege D."/>
            <person name="Labreuche Y."/>
            <person name="Krin E."/>
            <person name="Ansquer D."/>
            <person name="Mangenot S."/>
            <person name="Calteau A."/>
            <person name="Medigue C."/>
            <person name="Mazel D."/>
            <person name="Polz M.F."/>
            <person name="Le Roux F."/>
        </authorList>
    </citation>
    <scope>NUCLEOTIDE SEQUENCE [LARGE SCALE GENOMIC DNA]</scope>
    <source>
        <strain evidence="5 6">SOn1</strain>
    </source>
</reference>
<dbReference type="GeneID" id="97542403"/>
<dbReference type="PANTHER" id="PTHR44757:SF2">
    <property type="entry name" value="BIOFILM ARCHITECTURE MAINTENANCE PROTEIN MBAA"/>
    <property type="match status" value="1"/>
</dbReference>
<feature type="domain" description="EAL" evidence="2">
    <location>
        <begin position="521"/>
        <end position="772"/>
    </location>
</feature>
<dbReference type="InterPro" id="IPR035919">
    <property type="entry name" value="EAL_sf"/>
</dbReference>
<dbReference type="Pfam" id="PF00563">
    <property type="entry name" value="EAL"/>
    <property type="match status" value="1"/>
</dbReference>
<sequence length="775" mass="88788">MKLSKRTLLLIIPVVVLSAAISSYIIYLGQHTALIKLEKSSIQLNMEKLASHYSRAANFLNSYTYTLSHSDVLRSFFNDTHNPYREFELSRSLHQTLTDLTVHNGNFAALGILDNQFRTTYYVENQVDPYSWLDKKIASFVKQGVQNGIWSQTEYLFNKEAGGVLVKYDIYNRQTFSSAKQAIIPENFFVVVAMIETTEYDNLRHALEREHLTVLTYAPEPPTHTRELTHSVQLSPTRWATLDPSSFVVENKLGEILFKLLIAFSMSSFITVSLLILLFYRYVIFPITRLAKQLREVENRQRANIQRLDTDDEIGHLSHKFYEMYQSLADNYQKTKQLAEMDQLTKLANRRYFQSQVAKALALTQDTDEEEKHCILYIDLDNFKFVNDKYGHKIGDALLVQFAKNLNQLEERMATKHQVRILSSRLSGDEFAVYISGSELETSIIHHFCQSILQPLQSGFISPVGTFPITVSIGVATYPMDGDNIEHLLSNADTAMYQAKRAGKNQYTFYSKALDKEVQRISSIERALRRADYQDEFSLVYMPYMNSSGTKVVGVEALLRWNSQKLGTVEPSEFIPLAEQTGLFETIDRWVIEKAFSNFHQIQSLFDQPVQLSVNLSSAELDSCQLATFIEQKAQQYQIPYHQVDFEITETFAAESQGYPLLHELSSQGFELAIDDFGSGYTSFTQLVQYPVQKIKFDRGFLLAMLESNKQHIIKPLIELCHSQNISVTAEGVESQQMHTWLLQSGCDYMQGYYFGQPMSLDQLKGWKADLYASG</sequence>
<keyword evidence="1" id="KW-0472">Membrane</keyword>
<dbReference type="InterPro" id="IPR001633">
    <property type="entry name" value="EAL_dom"/>
</dbReference>
<dbReference type="Pfam" id="PF00990">
    <property type="entry name" value="GGDEF"/>
    <property type="match status" value="1"/>
</dbReference>
<dbReference type="PROSITE" id="PS50887">
    <property type="entry name" value="GGDEF"/>
    <property type="match status" value="1"/>
</dbReference>
<dbReference type="CDD" id="cd01948">
    <property type="entry name" value="EAL"/>
    <property type="match status" value="1"/>
</dbReference>
<gene>
    <name evidence="5" type="primary">mbaA</name>
    <name evidence="5" type="ORF">VIBNISOn1_1110018</name>
</gene>
<name>A0AAV2VIH4_9VIBR</name>
<dbReference type="InterPro" id="IPR029787">
    <property type="entry name" value="Nucleotide_cyclase"/>
</dbReference>
<accession>A0AAV2VIH4</accession>
<dbReference type="Gene3D" id="3.20.20.450">
    <property type="entry name" value="EAL domain"/>
    <property type="match status" value="1"/>
</dbReference>
<dbReference type="Gene3D" id="6.10.340.10">
    <property type="match status" value="1"/>
</dbReference>
<dbReference type="CDD" id="cd06225">
    <property type="entry name" value="HAMP"/>
    <property type="match status" value="1"/>
</dbReference>
<dbReference type="GO" id="GO:0007165">
    <property type="term" value="P:signal transduction"/>
    <property type="evidence" value="ECO:0007669"/>
    <property type="project" value="InterPro"/>
</dbReference>
<evidence type="ECO:0000313" key="6">
    <source>
        <dbReference type="Proteomes" id="UP000018211"/>
    </source>
</evidence>
<dbReference type="InterPro" id="IPR052155">
    <property type="entry name" value="Biofilm_reg_signaling"/>
</dbReference>
<evidence type="ECO:0000259" key="2">
    <source>
        <dbReference type="PROSITE" id="PS50883"/>
    </source>
</evidence>
<organism evidence="5 6">
    <name type="scientific">Vibrio nigripulchritudo SOn1</name>
    <dbReference type="NCBI Taxonomy" id="1238450"/>
    <lineage>
        <taxon>Bacteria</taxon>
        <taxon>Pseudomonadati</taxon>
        <taxon>Pseudomonadota</taxon>
        <taxon>Gammaproteobacteria</taxon>
        <taxon>Vibrionales</taxon>
        <taxon>Vibrionaceae</taxon>
        <taxon>Vibrio</taxon>
    </lineage>
</organism>
<dbReference type="SUPFAM" id="SSF55073">
    <property type="entry name" value="Nucleotide cyclase"/>
    <property type="match status" value="1"/>
</dbReference>
<keyword evidence="1" id="KW-1133">Transmembrane helix</keyword>
<dbReference type="AlphaFoldDB" id="A0AAV2VIH4"/>
<dbReference type="EMBL" id="CAOF01000015">
    <property type="protein sequence ID" value="CCO44445.1"/>
    <property type="molecule type" value="Genomic_DNA"/>
</dbReference>
<keyword evidence="1" id="KW-0812">Transmembrane</keyword>
<dbReference type="NCBIfam" id="TIGR00254">
    <property type="entry name" value="GGDEF"/>
    <property type="match status" value="1"/>
</dbReference>
<dbReference type="SMART" id="SM00052">
    <property type="entry name" value="EAL"/>
    <property type="match status" value="1"/>
</dbReference>
<dbReference type="CDD" id="cd01949">
    <property type="entry name" value="GGDEF"/>
    <property type="match status" value="1"/>
</dbReference>
<dbReference type="SMART" id="SM00267">
    <property type="entry name" value="GGDEF"/>
    <property type="match status" value="1"/>
</dbReference>
<dbReference type="PROSITE" id="PS50885">
    <property type="entry name" value="HAMP"/>
    <property type="match status" value="1"/>
</dbReference>
<dbReference type="RefSeq" id="WP_022610288.1">
    <property type="nucleotide sequence ID" value="NZ_LK391965.1"/>
</dbReference>
<dbReference type="PANTHER" id="PTHR44757">
    <property type="entry name" value="DIGUANYLATE CYCLASE DGCP"/>
    <property type="match status" value="1"/>
</dbReference>
<comment type="caution">
    <text evidence="5">The sequence shown here is derived from an EMBL/GenBank/DDBJ whole genome shotgun (WGS) entry which is preliminary data.</text>
</comment>
<dbReference type="SUPFAM" id="SSF141868">
    <property type="entry name" value="EAL domain-like"/>
    <property type="match status" value="1"/>
</dbReference>
<dbReference type="GO" id="GO:0016020">
    <property type="term" value="C:membrane"/>
    <property type="evidence" value="ECO:0007669"/>
    <property type="project" value="InterPro"/>
</dbReference>
<feature type="domain" description="GGDEF" evidence="4">
    <location>
        <begin position="371"/>
        <end position="512"/>
    </location>
</feature>
<dbReference type="Gene3D" id="3.30.70.270">
    <property type="match status" value="1"/>
</dbReference>
<dbReference type="InterPro" id="IPR043128">
    <property type="entry name" value="Rev_trsase/Diguanyl_cyclase"/>
</dbReference>
<evidence type="ECO:0000313" key="5">
    <source>
        <dbReference type="EMBL" id="CCO44445.1"/>
    </source>
</evidence>